<accession>A0AAD9GJM3</accession>
<dbReference type="AlphaFoldDB" id="A0AAD9GJM3"/>
<organism evidence="2 3">
    <name type="scientific">Babesia divergens</name>
    <dbReference type="NCBI Taxonomy" id="32595"/>
    <lineage>
        <taxon>Eukaryota</taxon>
        <taxon>Sar</taxon>
        <taxon>Alveolata</taxon>
        <taxon>Apicomplexa</taxon>
        <taxon>Aconoidasida</taxon>
        <taxon>Piroplasmida</taxon>
        <taxon>Babesiidae</taxon>
        <taxon>Babesia</taxon>
    </lineage>
</organism>
<evidence type="ECO:0000313" key="3">
    <source>
        <dbReference type="Proteomes" id="UP001195914"/>
    </source>
</evidence>
<keyword evidence="3" id="KW-1185">Reference proteome</keyword>
<dbReference type="EMBL" id="JAHBMH010000007">
    <property type="protein sequence ID" value="KAK1939498.1"/>
    <property type="molecule type" value="Genomic_DNA"/>
</dbReference>
<gene>
    <name evidence="2" type="ORF">X943_000527</name>
</gene>
<name>A0AAD9GJM3_BABDI</name>
<proteinExistence type="inferred from homology"/>
<comment type="similarity">
    <text evidence="1">Belongs to the FAM136 family.</text>
</comment>
<sequence length="150" mass="16733">MGWFSDDKPASSQAAGTGLVARAEAFQRSVDTMLSGVTRMSLPLQKGAFECCVRCFDSGNENLDQIGDCVKQCQTKPEKFGQAVQTELNQLQDVLQSCQQKCFNQYSTAQGMMNQATTADIERCAVKCYDNNEGMLKDISDRLNRIYRNF</sequence>
<protein>
    <submittedName>
        <fullName evidence="2">YOU2 family C2C2 zinc finger containing protein</fullName>
    </submittedName>
</protein>
<dbReference type="PANTHER" id="PTHR21096">
    <property type="entry name" value="PROTEIN FAM136A"/>
    <property type="match status" value="1"/>
</dbReference>
<reference evidence="2" key="2">
    <citation type="submission" date="2021-05" db="EMBL/GenBank/DDBJ databases">
        <authorList>
            <person name="Pain A."/>
        </authorList>
    </citation>
    <scope>NUCLEOTIDE SEQUENCE</scope>
    <source>
        <strain evidence="2">1802A</strain>
    </source>
</reference>
<dbReference type="GO" id="GO:0005737">
    <property type="term" value="C:cytoplasm"/>
    <property type="evidence" value="ECO:0007669"/>
    <property type="project" value="TreeGrafter"/>
</dbReference>
<dbReference type="Pfam" id="PF05811">
    <property type="entry name" value="DUF842"/>
    <property type="match status" value="1"/>
</dbReference>
<dbReference type="PANTHER" id="PTHR21096:SF0">
    <property type="entry name" value="PROTEIN FAM136A"/>
    <property type="match status" value="1"/>
</dbReference>
<dbReference type="InterPro" id="IPR008560">
    <property type="entry name" value="DUF842_euk"/>
</dbReference>
<reference evidence="2" key="1">
    <citation type="journal article" date="2014" name="Nucleic Acids Res.">
        <title>The evolutionary dynamics of variant antigen genes in Babesia reveal a history of genomic innovation underlying host-parasite interaction.</title>
        <authorList>
            <person name="Jackson A.P."/>
            <person name="Otto T.D."/>
            <person name="Darby A."/>
            <person name="Ramaprasad A."/>
            <person name="Xia D."/>
            <person name="Echaide I.E."/>
            <person name="Farber M."/>
            <person name="Gahlot S."/>
            <person name="Gamble J."/>
            <person name="Gupta D."/>
            <person name="Gupta Y."/>
            <person name="Jackson L."/>
            <person name="Malandrin L."/>
            <person name="Malas T.B."/>
            <person name="Moussa E."/>
            <person name="Nair M."/>
            <person name="Reid A.J."/>
            <person name="Sanders M."/>
            <person name="Sharma J."/>
            <person name="Tracey A."/>
            <person name="Quail M.A."/>
            <person name="Weir W."/>
            <person name="Wastling J.M."/>
            <person name="Hall N."/>
            <person name="Willadsen P."/>
            <person name="Lingelbach K."/>
            <person name="Shiels B."/>
            <person name="Tait A."/>
            <person name="Berriman M."/>
            <person name="Allred D.R."/>
            <person name="Pain A."/>
        </authorList>
    </citation>
    <scope>NUCLEOTIDE SEQUENCE</scope>
    <source>
        <strain evidence="2">1802A</strain>
    </source>
</reference>
<evidence type="ECO:0000313" key="2">
    <source>
        <dbReference type="EMBL" id="KAK1939498.1"/>
    </source>
</evidence>
<comment type="caution">
    <text evidence="2">The sequence shown here is derived from an EMBL/GenBank/DDBJ whole genome shotgun (WGS) entry which is preliminary data.</text>
</comment>
<dbReference type="Proteomes" id="UP001195914">
    <property type="component" value="Unassembled WGS sequence"/>
</dbReference>
<evidence type="ECO:0000256" key="1">
    <source>
        <dbReference type="ARBA" id="ARBA00009952"/>
    </source>
</evidence>